<dbReference type="PANTHER" id="PTHR47816">
    <property type="entry name" value="RIBOSOMAL RNA SMALL SUBUNIT METHYLTRANSFERASE C"/>
    <property type="match status" value="1"/>
</dbReference>
<dbReference type="InterPro" id="IPR007848">
    <property type="entry name" value="Small_mtfrase_dom"/>
</dbReference>
<feature type="domain" description="Methyltransferase small" evidence="6">
    <location>
        <begin position="200"/>
        <end position="370"/>
    </location>
</feature>
<gene>
    <name evidence="8" type="ORF">I6N98_08800</name>
</gene>
<evidence type="ECO:0000256" key="4">
    <source>
        <dbReference type="ARBA" id="ARBA00022679"/>
    </source>
</evidence>
<dbReference type="PANTHER" id="PTHR47816:SF5">
    <property type="entry name" value="RIBOSOMAL RNA LARGE SUBUNIT METHYLTRANSFERASE G"/>
    <property type="match status" value="1"/>
</dbReference>
<organism evidence="8 9">
    <name type="scientific">Spongiibacter nanhainus</name>
    <dbReference type="NCBI Taxonomy" id="2794344"/>
    <lineage>
        <taxon>Bacteria</taxon>
        <taxon>Pseudomonadati</taxon>
        <taxon>Pseudomonadota</taxon>
        <taxon>Gammaproteobacteria</taxon>
        <taxon>Cellvibrionales</taxon>
        <taxon>Spongiibacteraceae</taxon>
        <taxon>Spongiibacter</taxon>
    </lineage>
</organism>
<protein>
    <submittedName>
        <fullName evidence="8">Class I SAM-dependent methyltransferase</fullName>
    </submittedName>
</protein>
<dbReference type="CDD" id="cd02440">
    <property type="entry name" value="AdoMet_MTases"/>
    <property type="match status" value="1"/>
</dbReference>
<dbReference type="KEGG" id="snan:I6N98_08800"/>
<keyword evidence="2" id="KW-0698">rRNA processing</keyword>
<dbReference type="GO" id="GO:0003676">
    <property type="term" value="F:nucleic acid binding"/>
    <property type="evidence" value="ECO:0007669"/>
    <property type="project" value="InterPro"/>
</dbReference>
<proteinExistence type="predicted"/>
<dbReference type="SUPFAM" id="SSF53335">
    <property type="entry name" value="S-adenosyl-L-methionine-dependent methyltransferases"/>
    <property type="match status" value="1"/>
</dbReference>
<dbReference type="InterPro" id="IPR046977">
    <property type="entry name" value="RsmC/RlmG"/>
</dbReference>
<dbReference type="PIRSF" id="PIRSF037565">
    <property type="entry name" value="RRNA_m2G_Mtase_RsmD_prd"/>
    <property type="match status" value="1"/>
</dbReference>
<evidence type="ECO:0000259" key="6">
    <source>
        <dbReference type="Pfam" id="PF05175"/>
    </source>
</evidence>
<dbReference type="PROSITE" id="PS00092">
    <property type="entry name" value="N6_MTASE"/>
    <property type="match status" value="1"/>
</dbReference>
<reference evidence="8 9" key="1">
    <citation type="submission" date="2020-12" db="EMBL/GenBank/DDBJ databases">
        <authorList>
            <person name="Shan Y."/>
        </authorList>
    </citation>
    <scope>NUCLEOTIDE SEQUENCE [LARGE SCALE GENOMIC DNA]</scope>
    <source>
        <strain evidence="9">csc3.9</strain>
    </source>
</reference>
<keyword evidence="4 8" id="KW-0808">Transferase</keyword>
<keyword evidence="5" id="KW-0949">S-adenosyl-L-methionine</keyword>
<dbReference type="RefSeq" id="WP_198571397.1">
    <property type="nucleotide sequence ID" value="NZ_CP066167.1"/>
</dbReference>
<evidence type="ECO:0000259" key="7">
    <source>
        <dbReference type="Pfam" id="PF26049"/>
    </source>
</evidence>
<dbReference type="Pfam" id="PF26049">
    <property type="entry name" value="RLMG_N"/>
    <property type="match status" value="1"/>
</dbReference>
<dbReference type="InterPro" id="IPR017237">
    <property type="entry name" value="RLMG"/>
</dbReference>
<dbReference type="GO" id="GO:0005737">
    <property type="term" value="C:cytoplasm"/>
    <property type="evidence" value="ECO:0007669"/>
    <property type="project" value="InterPro"/>
</dbReference>
<name>A0A7T4US33_9GAMM</name>
<dbReference type="InterPro" id="IPR058679">
    <property type="entry name" value="RlmG_N"/>
</dbReference>
<dbReference type="InterPro" id="IPR002052">
    <property type="entry name" value="DNA_methylase_N6_adenine_CS"/>
</dbReference>
<keyword evidence="9" id="KW-1185">Reference proteome</keyword>
<dbReference type="Gene3D" id="3.40.50.150">
    <property type="entry name" value="Vaccinia Virus protein VP39"/>
    <property type="match status" value="2"/>
</dbReference>
<dbReference type="Proteomes" id="UP000596063">
    <property type="component" value="Chromosome"/>
</dbReference>
<dbReference type="AlphaFoldDB" id="A0A7T4US33"/>
<dbReference type="EMBL" id="CP066167">
    <property type="protein sequence ID" value="QQD19913.1"/>
    <property type="molecule type" value="Genomic_DNA"/>
</dbReference>
<evidence type="ECO:0000256" key="1">
    <source>
        <dbReference type="ARBA" id="ARBA00022490"/>
    </source>
</evidence>
<keyword evidence="1" id="KW-0963">Cytoplasm</keyword>
<evidence type="ECO:0000256" key="3">
    <source>
        <dbReference type="ARBA" id="ARBA00022603"/>
    </source>
</evidence>
<dbReference type="Pfam" id="PF05175">
    <property type="entry name" value="MTS"/>
    <property type="match status" value="1"/>
</dbReference>
<dbReference type="GO" id="GO:0008990">
    <property type="term" value="F:rRNA (guanine-N2-)-methyltransferase activity"/>
    <property type="evidence" value="ECO:0007669"/>
    <property type="project" value="InterPro"/>
</dbReference>
<evidence type="ECO:0000313" key="8">
    <source>
        <dbReference type="EMBL" id="QQD19913.1"/>
    </source>
</evidence>
<feature type="domain" description="RlmG N-terminal" evidence="7">
    <location>
        <begin position="6"/>
        <end position="177"/>
    </location>
</feature>
<sequence>MNSDYLDCPFGKLQLQRRPRRRNEVLQAWDAADRYLLKRVAELNLPSSARILLVNDSFGTLATALSEFQCTLWSDSAVSHLAAAENAALNQRPSPHCLPATDLPEGPFDLVLLRPPRSHSLLSYQLQAIGNLISSPTQFVAAAMAKYIDIALLKVFEQNIGPCQPSLAWKKSRLLELSALSDSRHQQDDSHFLDAAEYGLTLRNRANVFSRDKLDRGSRLMLQALTQLPHASCIADLGCGNGLLGIMAAKHWPDTEVHFFDESFLAVDSARDNAQRNLTHPANHHFHCDDCMGQYNGPSFDLVLCNPPFHQGQQIGDHIARQMFKDAKRHLRPGGKLCVVGNRHLGYHLTLKKLFGGAEVVLSDRKFVVLLSSKAR</sequence>
<dbReference type="InterPro" id="IPR029063">
    <property type="entry name" value="SAM-dependent_MTases_sf"/>
</dbReference>
<evidence type="ECO:0000256" key="5">
    <source>
        <dbReference type="ARBA" id="ARBA00022691"/>
    </source>
</evidence>
<evidence type="ECO:0000256" key="2">
    <source>
        <dbReference type="ARBA" id="ARBA00022552"/>
    </source>
</evidence>
<accession>A0A7T4US33</accession>
<keyword evidence="3 8" id="KW-0489">Methyltransferase</keyword>
<evidence type="ECO:0000313" key="9">
    <source>
        <dbReference type="Proteomes" id="UP000596063"/>
    </source>
</evidence>